<dbReference type="EMBL" id="LNAL01000008">
    <property type="protein sequence ID" value="KUG06167.1"/>
    <property type="molecule type" value="Genomic_DNA"/>
</dbReference>
<evidence type="ECO:0000313" key="2">
    <source>
        <dbReference type="Proteomes" id="UP000054223"/>
    </source>
</evidence>
<name>A0A9X0HHY7_SOLP1</name>
<gene>
    <name evidence="1" type="ORF">ASU33_02020</name>
</gene>
<dbReference type="Proteomes" id="UP000054223">
    <property type="component" value="Unassembled WGS sequence"/>
</dbReference>
<evidence type="ECO:0008006" key="3">
    <source>
        <dbReference type="Google" id="ProtNLM"/>
    </source>
</evidence>
<dbReference type="AlphaFoldDB" id="A0A9X0HHY7"/>
<comment type="caution">
    <text evidence="1">The sequence shown here is derived from an EMBL/GenBank/DDBJ whole genome shotgun (WGS) entry which is preliminary data.</text>
</comment>
<evidence type="ECO:0000313" key="1">
    <source>
        <dbReference type="EMBL" id="KUG06167.1"/>
    </source>
</evidence>
<proteinExistence type="predicted"/>
<keyword evidence="2" id="KW-1185">Reference proteome</keyword>
<accession>A0A9X0HHY7</accession>
<reference evidence="1 2" key="1">
    <citation type="submission" date="2015-11" db="EMBL/GenBank/DDBJ databases">
        <title>Solirubrum puertoriconensis gen. nov. an environmental bacteria isolated in Puerto Rico.</title>
        <authorList>
            <person name="Cuebas-Irizarry M.F."/>
            <person name="Montalvo-Rodriguez R."/>
        </authorList>
    </citation>
    <scope>NUCLEOTIDE SEQUENCE [LARGE SCALE GENOMIC DNA]</scope>
    <source>
        <strain evidence="1 2">MC1A</strain>
    </source>
</reference>
<protein>
    <recommendedName>
        <fullName evidence="3">Lipocalin-like domain-containing protein</fullName>
    </recommendedName>
</protein>
<organism evidence="1 2">
    <name type="scientific">Solirubrum puertoriconensis</name>
    <dbReference type="NCBI Taxonomy" id="1751427"/>
    <lineage>
        <taxon>Bacteria</taxon>
        <taxon>Pseudomonadati</taxon>
        <taxon>Bacteroidota</taxon>
        <taxon>Cytophagia</taxon>
        <taxon>Cytophagales</taxon>
    </lineage>
</organism>
<sequence length="90" mass="9846">MPDCAKDDYYKYSTNNKAELNAGAFKCSSSQAQSYVINWNFSSDETKLVTSDPSAGWSVNSEILELTASTLRLKNNQSGGGTQELTFTAF</sequence>